<evidence type="ECO:0000313" key="8">
    <source>
        <dbReference type="Proteomes" id="UP000192247"/>
    </source>
</evidence>
<organism evidence="7 8">
    <name type="scientific">Tropilaelaps mercedesae</name>
    <dbReference type="NCBI Taxonomy" id="418985"/>
    <lineage>
        <taxon>Eukaryota</taxon>
        <taxon>Metazoa</taxon>
        <taxon>Ecdysozoa</taxon>
        <taxon>Arthropoda</taxon>
        <taxon>Chelicerata</taxon>
        <taxon>Arachnida</taxon>
        <taxon>Acari</taxon>
        <taxon>Parasitiformes</taxon>
        <taxon>Mesostigmata</taxon>
        <taxon>Gamasina</taxon>
        <taxon>Dermanyssoidea</taxon>
        <taxon>Laelapidae</taxon>
        <taxon>Tropilaelaps</taxon>
    </lineage>
</organism>
<feature type="transmembrane region" description="Helical" evidence="5">
    <location>
        <begin position="191"/>
        <end position="210"/>
    </location>
</feature>
<keyword evidence="8" id="KW-1185">Reference proteome</keyword>
<dbReference type="InterPro" id="IPR000620">
    <property type="entry name" value="EamA_dom"/>
</dbReference>
<dbReference type="AlphaFoldDB" id="A0A1V9XUT9"/>
<keyword evidence="4 5" id="KW-0472">Membrane</keyword>
<dbReference type="InParanoid" id="A0A1V9XUT9"/>
<feature type="transmembrane region" description="Helical" evidence="5">
    <location>
        <begin position="222"/>
        <end position="243"/>
    </location>
</feature>
<dbReference type="STRING" id="418985.A0A1V9XUT9"/>
<evidence type="ECO:0000256" key="4">
    <source>
        <dbReference type="ARBA" id="ARBA00023136"/>
    </source>
</evidence>
<comment type="subcellular location">
    <subcellularLocation>
        <location evidence="1">Membrane</location>
        <topology evidence="1">Multi-pass membrane protein</topology>
    </subcellularLocation>
</comment>
<evidence type="ECO:0000256" key="1">
    <source>
        <dbReference type="ARBA" id="ARBA00004141"/>
    </source>
</evidence>
<name>A0A1V9XUT9_9ACAR</name>
<dbReference type="InterPro" id="IPR037185">
    <property type="entry name" value="EmrE-like"/>
</dbReference>
<dbReference type="Gene3D" id="1.10.3730.20">
    <property type="match status" value="1"/>
</dbReference>
<dbReference type="SUPFAM" id="SSF103481">
    <property type="entry name" value="Multidrug resistance efflux transporter EmrE"/>
    <property type="match status" value="1"/>
</dbReference>
<gene>
    <name evidence="7" type="ORF">BIW11_07265</name>
</gene>
<dbReference type="PANTHER" id="PTHR22911">
    <property type="entry name" value="ACYL-MALONYL CONDENSING ENZYME-RELATED"/>
    <property type="match status" value="1"/>
</dbReference>
<sequence>MNVERQKSQTCYNTLFFSTSLFLRFCALHYLPLADASVIIFSFPVFVTLMAKVSLNESCSIFHWISICITLLGIALITKLPLMFKHGHDGPIQFSGMGLSPVGITLDPSVSEVSLTPSTTLSLEESRGSLKDTTDTFLVGGNAFPNTNITEEKASTDRLYGTAAALASTVFSASVYVLLRKLRDTDPFVVLLNLGWVAVIETALLTLIFGRFTLPRTGCDQLLVIGLALCSFFGQVCLTLALQSEQAGPVSVVRSSADIALVFVWEVFFLKIFSQ</sequence>
<dbReference type="OrthoDB" id="6502282at2759"/>
<dbReference type="Proteomes" id="UP000192247">
    <property type="component" value="Unassembled WGS sequence"/>
</dbReference>
<keyword evidence="2 5" id="KW-0812">Transmembrane</keyword>
<comment type="caution">
    <text evidence="7">The sequence shown here is derived from an EMBL/GenBank/DDBJ whole genome shotgun (WGS) entry which is preliminary data.</text>
</comment>
<proteinExistence type="predicted"/>
<feature type="transmembrane region" description="Helical" evidence="5">
    <location>
        <begin position="159"/>
        <end position="179"/>
    </location>
</feature>
<dbReference type="EMBL" id="MNPL01003837">
    <property type="protein sequence ID" value="OQR77201.1"/>
    <property type="molecule type" value="Genomic_DNA"/>
</dbReference>
<reference evidence="7 8" key="1">
    <citation type="journal article" date="2017" name="Gigascience">
        <title>Draft genome of the honey bee ectoparasitic mite, Tropilaelaps mercedesae, is shaped by the parasitic life history.</title>
        <authorList>
            <person name="Dong X."/>
            <person name="Armstrong S.D."/>
            <person name="Xia D."/>
            <person name="Makepeace B.L."/>
            <person name="Darby A.C."/>
            <person name="Kadowaki T."/>
        </authorList>
    </citation>
    <scope>NUCLEOTIDE SEQUENCE [LARGE SCALE GENOMIC DNA]</scope>
    <source>
        <strain evidence="7">Wuxi-XJTLU</strain>
    </source>
</reference>
<feature type="transmembrane region" description="Helical" evidence="5">
    <location>
        <begin position="255"/>
        <end position="273"/>
    </location>
</feature>
<feature type="transmembrane region" description="Helical" evidence="5">
    <location>
        <begin position="21"/>
        <end position="49"/>
    </location>
</feature>
<feature type="transmembrane region" description="Helical" evidence="5">
    <location>
        <begin position="61"/>
        <end position="78"/>
    </location>
</feature>
<feature type="domain" description="EamA" evidence="6">
    <location>
        <begin position="21"/>
        <end position="78"/>
    </location>
</feature>
<accession>A0A1V9XUT9</accession>
<evidence type="ECO:0000256" key="5">
    <source>
        <dbReference type="SAM" id="Phobius"/>
    </source>
</evidence>
<keyword evidence="3 5" id="KW-1133">Transmembrane helix</keyword>
<protein>
    <submittedName>
        <fullName evidence="7">Solute carrier family 35 member G1-like</fullName>
    </submittedName>
</protein>
<evidence type="ECO:0000313" key="7">
    <source>
        <dbReference type="EMBL" id="OQR77201.1"/>
    </source>
</evidence>
<dbReference type="PANTHER" id="PTHR22911:SF6">
    <property type="entry name" value="SOLUTE CARRIER FAMILY 35 MEMBER G1"/>
    <property type="match status" value="1"/>
</dbReference>
<evidence type="ECO:0000256" key="2">
    <source>
        <dbReference type="ARBA" id="ARBA00022692"/>
    </source>
</evidence>
<dbReference type="GO" id="GO:0016020">
    <property type="term" value="C:membrane"/>
    <property type="evidence" value="ECO:0007669"/>
    <property type="project" value="UniProtKB-SubCell"/>
</dbReference>
<evidence type="ECO:0000259" key="6">
    <source>
        <dbReference type="Pfam" id="PF00892"/>
    </source>
</evidence>
<dbReference type="Pfam" id="PF00892">
    <property type="entry name" value="EamA"/>
    <property type="match status" value="1"/>
</dbReference>
<evidence type="ECO:0000256" key="3">
    <source>
        <dbReference type="ARBA" id="ARBA00022989"/>
    </source>
</evidence>